<organism evidence="2 3">
    <name type="scientific">Nocardiopsis alba (strain ATCC BAA-2165 / BE74)</name>
    <dbReference type="NCBI Taxonomy" id="1205910"/>
    <lineage>
        <taxon>Bacteria</taxon>
        <taxon>Bacillati</taxon>
        <taxon>Actinomycetota</taxon>
        <taxon>Actinomycetes</taxon>
        <taxon>Streptosporangiales</taxon>
        <taxon>Nocardiopsidaceae</taxon>
        <taxon>Nocardiopsis</taxon>
    </lineage>
</organism>
<proteinExistence type="predicted"/>
<evidence type="ECO:0000313" key="3">
    <source>
        <dbReference type="Proteomes" id="UP000003779"/>
    </source>
</evidence>
<dbReference type="STRING" id="1205910.B005_4052"/>
<dbReference type="Proteomes" id="UP000003779">
    <property type="component" value="Chromosome"/>
</dbReference>
<protein>
    <submittedName>
        <fullName evidence="2">Uncharacterized protein</fullName>
    </submittedName>
</protein>
<evidence type="ECO:0000313" key="2">
    <source>
        <dbReference type="EMBL" id="AFR07901.1"/>
    </source>
</evidence>
<dbReference type="AlphaFoldDB" id="J7L599"/>
<gene>
    <name evidence="2" type="ordered locus">B005_4052</name>
</gene>
<reference evidence="2 3" key="1">
    <citation type="journal article" date="2012" name="J. Bacteriol.">
        <title>Whole-Genome Sequence of Nocardiopsis alba Strain ATCC BAA-2165, Associated with Honeybees.</title>
        <authorList>
            <person name="Qiao J."/>
            <person name="Chen L."/>
            <person name="Li Y."/>
            <person name="Wang J."/>
            <person name="Zhang W."/>
            <person name="Chen S."/>
        </authorList>
    </citation>
    <scope>NUCLEOTIDE SEQUENCE [LARGE SCALE GENOMIC DNA]</scope>
    <source>
        <strain evidence="3">ATCC BAA-2165 / BE74</strain>
    </source>
</reference>
<reference evidence="3" key="2">
    <citation type="submission" date="2012-08" db="EMBL/GenBank/DDBJ databases">
        <title>Whole-genome sequence of Nocardiopsis alba strain ATCC BAA-2165 associated with honeybees.</title>
        <authorList>
            <person name="Qiao J."/>
            <person name="Chen L."/>
            <person name="Li Y."/>
            <person name="Wang J."/>
            <person name="Zhang W."/>
            <person name="Chen S."/>
        </authorList>
    </citation>
    <scope>NUCLEOTIDE SEQUENCE [LARGE SCALE GENOMIC DNA]</scope>
    <source>
        <strain evidence="3">ATCC BAA-2165 / BE74</strain>
    </source>
</reference>
<dbReference type="KEGG" id="nal:B005_4052"/>
<sequence>MPRSPVHSEKCENATKPRCVCSTCGGSAHGWQGHLRRARRGAEGAEELREPAQRQWEESRRRFEEKGRRVPTLYLRQAGGGVVVAELVAWLSENKVEIDQVERLGEALREEIFGKELRGFAEGRARRDPDFADYGRATAGHFWCDLLVEIANALDQAEQVSDKVPAWVKDSVLEHEDVKEWGPVRRVLAEAALDFLWKGFKALLGADFGTAALHVRVLAVLICPDPGGHTRVARCCLRPLVKEALKEYVDVELNPEWLWPEGRSERGGGSGPAGEAVTAR</sequence>
<dbReference type="EMBL" id="CP003788">
    <property type="protein sequence ID" value="AFR07901.1"/>
    <property type="molecule type" value="Genomic_DNA"/>
</dbReference>
<evidence type="ECO:0000256" key="1">
    <source>
        <dbReference type="SAM" id="MobiDB-lite"/>
    </source>
</evidence>
<accession>J7L599</accession>
<dbReference type="eggNOG" id="ENOG502ZSSJ">
    <property type="taxonomic scope" value="Bacteria"/>
</dbReference>
<name>J7L599_NOCAA</name>
<dbReference type="HOGENOM" id="CLU_993331_0_0_11"/>
<feature type="region of interest" description="Disordered" evidence="1">
    <location>
        <begin position="41"/>
        <end position="61"/>
    </location>
</feature>
<feature type="region of interest" description="Disordered" evidence="1">
    <location>
        <begin position="261"/>
        <end position="280"/>
    </location>
</feature>
<dbReference type="PATRIC" id="fig|1205910.3.peg.3837"/>